<evidence type="ECO:0000259" key="5">
    <source>
        <dbReference type="Pfam" id="PF00891"/>
    </source>
</evidence>
<keyword evidence="1 6" id="KW-0489">Methyltransferase</keyword>
<dbReference type="SUPFAM" id="SSF46785">
    <property type="entry name" value="Winged helix' DNA-binding domain"/>
    <property type="match status" value="1"/>
</dbReference>
<dbReference type="InterPro" id="IPR036390">
    <property type="entry name" value="WH_DNA-bd_sf"/>
</dbReference>
<keyword evidence="9" id="KW-1185">Reference proteome</keyword>
<dbReference type="Proteomes" id="UP000230605">
    <property type="component" value="Chromosome 1"/>
</dbReference>
<dbReference type="InterPro" id="IPR001077">
    <property type="entry name" value="COMT_C"/>
</dbReference>
<evidence type="ECO:0000256" key="4">
    <source>
        <dbReference type="SAM" id="MobiDB-lite"/>
    </source>
</evidence>
<dbReference type="Pfam" id="PF00891">
    <property type="entry name" value="Methyltransf_2"/>
    <property type="match status" value="1"/>
</dbReference>
<dbReference type="OrthoDB" id="1535081at2759"/>
<dbReference type="InterPro" id="IPR029063">
    <property type="entry name" value="SAM-dependent_MTases_sf"/>
</dbReference>
<reference evidence="6 8" key="1">
    <citation type="submission" date="2015-10" db="EMBL/GenBank/DDBJ databases">
        <title>The cercosporin biosynthetic gene cluster was horizontally transferred to several fungal lineages and shown to be expanded in Cercospora beticola based on microsynteny with recipient genomes.</title>
        <authorList>
            <person name="De Jonge R."/>
            <person name="Ebert M.K."/>
            <person name="Suttle J.C."/>
            <person name="Jurick Ii W.M."/>
            <person name="Secor G.A."/>
            <person name="Thomma B.P."/>
            <person name="Van De Peer Y."/>
            <person name="Bolton M.D."/>
        </authorList>
    </citation>
    <scope>NUCLEOTIDE SEQUENCE [LARGE SCALE GENOMIC DNA]</scope>
    <source>
        <strain evidence="6 8">09-40</strain>
    </source>
</reference>
<dbReference type="PANTHER" id="PTHR43712:SF1">
    <property type="entry name" value="HYPOTHETICAL O-METHYLTRANSFERASE (EUROFUNG)-RELATED"/>
    <property type="match status" value="1"/>
</dbReference>
<evidence type="ECO:0000256" key="3">
    <source>
        <dbReference type="ARBA" id="ARBA00022691"/>
    </source>
</evidence>
<keyword evidence="2 6" id="KW-0808">Transferase</keyword>
<sequence>MSTLATPPATPGTEKNNSFDQPADTNSLMNELSRLNISISKGDNAAKTKALALSRQLTASLTEPVDAASSMIFQPFVSFAVQTAVRLDVFSRLIQQQDKQDNKVVSTNTLSVLCNNAEPLLLSRILRGLSSLNYISEGTEPETWLANPTTHAFAIPAIAAGHRFVWDIQVPGTAYAPKFLEETNYACPTSANDGFIQYALSTKYDVFEYMSRVRRDRLQDFHTFMGNTMGSRSYWVDWYPVQEQILSGYDSSSTLLVDVGGGKGHDILSFAERFPCTGKEEMSTPRLILQDLPAALSTISPSSRDPRIHYQAQDFFQPNTIHGARVYFLHHILHDWSEAYALKILRNLKSVMKPGYSKLLIHDLVLPDKGTSQFQAAFDMVMMTFNAGIERSRTQWEELLKKAGLRLEGIWHGEGGEDADGIVQAVVDVDVERETEEYRGPGFR</sequence>
<dbReference type="PROSITE" id="PS51683">
    <property type="entry name" value="SAM_OMT_II"/>
    <property type="match status" value="1"/>
</dbReference>
<name>A0A2G5I7T2_CERBT</name>
<dbReference type="AlphaFoldDB" id="A0A2G5I7T2"/>
<evidence type="ECO:0000313" key="7">
    <source>
        <dbReference type="EMBL" id="WPA96934.1"/>
    </source>
</evidence>
<dbReference type="GO" id="GO:0008171">
    <property type="term" value="F:O-methyltransferase activity"/>
    <property type="evidence" value="ECO:0007669"/>
    <property type="project" value="InterPro"/>
</dbReference>
<dbReference type="SUPFAM" id="SSF53335">
    <property type="entry name" value="S-adenosyl-L-methionine-dependent methyltransferases"/>
    <property type="match status" value="1"/>
</dbReference>
<evidence type="ECO:0000256" key="2">
    <source>
        <dbReference type="ARBA" id="ARBA00022679"/>
    </source>
</evidence>
<dbReference type="PANTHER" id="PTHR43712">
    <property type="entry name" value="PUTATIVE (AFU_ORTHOLOGUE AFUA_4G14580)-RELATED"/>
    <property type="match status" value="1"/>
</dbReference>
<evidence type="ECO:0000256" key="1">
    <source>
        <dbReference type="ARBA" id="ARBA00022603"/>
    </source>
</evidence>
<feature type="domain" description="O-methyltransferase C-terminal" evidence="5">
    <location>
        <begin position="242"/>
        <end position="405"/>
    </location>
</feature>
<dbReference type="InterPro" id="IPR036388">
    <property type="entry name" value="WH-like_DNA-bd_sf"/>
</dbReference>
<evidence type="ECO:0000313" key="8">
    <source>
        <dbReference type="Proteomes" id="UP000230605"/>
    </source>
</evidence>
<evidence type="ECO:0000313" key="6">
    <source>
        <dbReference type="EMBL" id="PIB00858.1"/>
    </source>
</evidence>
<dbReference type="Proteomes" id="UP001302367">
    <property type="component" value="Chromosome 1"/>
</dbReference>
<organism evidence="6 8">
    <name type="scientific">Cercospora beticola</name>
    <name type="common">Sugarbeet leaf spot fungus</name>
    <dbReference type="NCBI Taxonomy" id="122368"/>
    <lineage>
        <taxon>Eukaryota</taxon>
        <taxon>Fungi</taxon>
        <taxon>Dikarya</taxon>
        <taxon>Ascomycota</taxon>
        <taxon>Pezizomycotina</taxon>
        <taxon>Dothideomycetes</taxon>
        <taxon>Dothideomycetidae</taxon>
        <taxon>Mycosphaerellales</taxon>
        <taxon>Mycosphaerellaceae</taxon>
        <taxon>Cercospora</taxon>
    </lineage>
</organism>
<feature type="region of interest" description="Disordered" evidence="4">
    <location>
        <begin position="1"/>
        <end position="25"/>
    </location>
</feature>
<dbReference type="EMBL" id="LKMD01000100">
    <property type="protein sequence ID" value="PIB00858.1"/>
    <property type="molecule type" value="Genomic_DNA"/>
</dbReference>
<gene>
    <name evidence="6" type="ORF">CB0940_01493</name>
    <name evidence="7" type="ORF">RHO25_001542</name>
</gene>
<protein>
    <submittedName>
        <fullName evidence="6">Sterigmatocystin 8-O-methyltransferase</fullName>
    </submittedName>
</protein>
<reference evidence="7 9" key="2">
    <citation type="submission" date="2023-09" db="EMBL/GenBank/DDBJ databases">
        <title>Complete-Gapless Cercospora beticola genome.</title>
        <authorList>
            <person name="Wyatt N.A."/>
            <person name="Spanner R.E."/>
            <person name="Bolton M.D."/>
        </authorList>
    </citation>
    <scope>NUCLEOTIDE SEQUENCE [LARGE SCALE GENOMIC DNA]</scope>
    <source>
        <strain evidence="7">Cb09-40</strain>
    </source>
</reference>
<dbReference type="Gene3D" id="3.40.50.150">
    <property type="entry name" value="Vaccinia Virus protein VP39"/>
    <property type="match status" value="1"/>
</dbReference>
<dbReference type="InterPro" id="IPR016461">
    <property type="entry name" value="COMT-like"/>
</dbReference>
<dbReference type="Gene3D" id="1.10.10.10">
    <property type="entry name" value="Winged helix-like DNA-binding domain superfamily/Winged helix DNA-binding domain"/>
    <property type="match status" value="1"/>
</dbReference>
<keyword evidence="3" id="KW-0949">S-adenosyl-L-methionine</keyword>
<proteinExistence type="predicted"/>
<dbReference type="GO" id="GO:0032259">
    <property type="term" value="P:methylation"/>
    <property type="evidence" value="ECO:0007669"/>
    <property type="project" value="UniProtKB-KW"/>
</dbReference>
<dbReference type="EMBL" id="CP134184">
    <property type="protein sequence ID" value="WPA96934.1"/>
    <property type="molecule type" value="Genomic_DNA"/>
</dbReference>
<evidence type="ECO:0000313" key="9">
    <source>
        <dbReference type="Proteomes" id="UP001302367"/>
    </source>
</evidence>
<feature type="compositionally biased region" description="Polar residues" evidence="4">
    <location>
        <begin position="13"/>
        <end position="25"/>
    </location>
</feature>
<accession>A0A2G5I7T2</accession>